<evidence type="ECO:0000313" key="4">
    <source>
        <dbReference type="Proteomes" id="UP000077143"/>
    </source>
</evidence>
<dbReference type="KEGG" id="madi:A7U43_28445"/>
<evidence type="ECO:0000259" key="2">
    <source>
        <dbReference type="Pfam" id="PF13360"/>
    </source>
</evidence>
<reference evidence="3 4" key="1">
    <citation type="submission" date="2016-05" db="EMBL/GenBank/DDBJ databases">
        <title>Complete genome sequence of a phthalic acid esters degrading Mycobacterium sp. YC-RL4.</title>
        <authorList>
            <person name="Ren L."/>
            <person name="Fan S."/>
            <person name="Ruth N."/>
            <person name="Jia Y."/>
            <person name="Wang J."/>
            <person name="Qiao C."/>
        </authorList>
    </citation>
    <scope>NUCLEOTIDE SEQUENCE [LARGE SCALE GENOMIC DNA]</scope>
    <source>
        <strain evidence="3 4">YC-RL4</strain>
        <plasmid evidence="4">pmyc1</plasmid>
    </source>
</reference>
<dbReference type="InterPro" id="IPR015943">
    <property type="entry name" value="WD40/YVTN_repeat-like_dom_sf"/>
</dbReference>
<feature type="transmembrane region" description="Helical" evidence="1">
    <location>
        <begin position="12"/>
        <end position="31"/>
    </location>
</feature>
<sequence>MGPPPLVARAMIGLSAGFALGAVSLIVWGFVIRVPQGGRADDTLAPVTEFFIWFLVLGALAALSAIGIAIVALRGHTVSHWAAVLLAATIAMTAWTYASTVPASIVVRVSGPGSRPGPELAQLAWPMLVAATALLLVGSVWAINTRLSASRVLVAVLSPWTAAGVAACTVAGLLVTSLWWPHIQGHPTTAAPIAVAPLPTALGTEVAYTVALDDPEHLLVAGPGFVTFRPGGEITAYDPVSGATRWTLTMQAFPKDCALDLARSTGAGPNAVVVAQCRRPQLLSVRPVGGGGEAVLMGFDANTGEQLWLNDAGFELPYGTGASESVVAVIRRDEEVGSLDPQTGLVRWVRPSQKGPCEREAHVIDDQIVTTPCYGSVDVRMMDGLTASEKTIALPVPLSTVPTDLEISVLATAGRLLVLQTASRYSSDPTRAARDRTRYMTLVVDISTGVVTFHLSAPGSNPRPPLPGSVVQLGSGDIDGQQYVDIYSMTDREVTRLQPFAAMWPAHDRFQWAQIGDDMVTGAASDERGVHIAVVASNGSVTRRPSLCPERADQRSQGAGIVPVPGAILMLCPPPGVSSDGWDLIGVR</sequence>
<organism evidence="3 4">
    <name type="scientific">Mycobacterium adipatum</name>
    <dbReference type="NCBI Taxonomy" id="1682113"/>
    <lineage>
        <taxon>Bacteria</taxon>
        <taxon>Bacillati</taxon>
        <taxon>Actinomycetota</taxon>
        <taxon>Actinomycetes</taxon>
        <taxon>Mycobacteriales</taxon>
        <taxon>Mycobacteriaceae</taxon>
        <taxon>Mycobacterium</taxon>
    </lineage>
</organism>
<feature type="transmembrane region" description="Helical" evidence="1">
    <location>
        <begin position="51"/>
        <end position="73"/>
    </location>
</feature>
<dbReference type="EMBL" id="CP015597">
    <property type="protein sequence ID" value="ANE83445.1"/>
    <property type="molecule type" value="Genomic_DNA"/>
</dbReference>
<dbReference type="AlphaFoldDB" id="A0A172UWN5"/>
<proteinExistence type="predicted"/>
<keyword evidence="3" id="KW-0614">Plasmid</keyword>
<feature type="transmembrane region" description="Helical" evidence="1">
    <location>
        <begin position="152"/>
        <end position="180"/>
    </location>
</feature>
<evidence type="ECO:0000256" key="1">
    <source>
        <dbReference type="SAM" id="Phobius"/>
    </source>
</evidence>
<dbReference type="Proteomes" id="UP000077143">
    <property type="component" value="Plasmid pMYC1"/>
</dbReference>
<evidence type="ECO:0000313" key="3">
    <source>
        <dbReference type="EMBL" id="ANE83445.1"/>
    </source>
</evidence>
<keyword evidence="4" id="KW-1185">Reference proteome</keyword>
<dbReference type="InterPro" id="IPR011047">
    <property type="entry name" value="Quinoprotein_ADH-like_sf"/>
</dbReference>
<dbReference type="InterPro" id="IPR002372">
    <property type="entry name" value="PQQ_rpt_dom"/>
</dbReference>
<keyword evidence="1" id="KW-0472">Membrane</keyword>
<accession>A0A172UWN5</accession>
<geneLocation type="plasmid" evidence="4">
    <name>pmyc1</name>
</geneLocation>
<feature type="transmembrane region" description="Helical" evidence="1">
    <location>
        <begin position="123"/>
        <end position="143"/>
    </location>
</feature>
<dbReference type="Gene3D" id="2.130.10.10">
    <property type="entry name" value="YVTN repeat-like/Quinoprotein amine dehydrogenase"/>
    <property type="match status" value="1"/>
</dbReference>
<dbReference type="Pfam" id="PF13360">
    <property type="entry name" value="PQQ_2"/>
    <property type="match status" value="1"/>
</dbReference>
<keyword evidence="1" id="KW-0812">Transmembrane</keyword>
<keyword evidence="1" id="KW-1133">Transmembrane helix</keyword>
<protein>
    <recommendedName>
        <fullName evidence="2">Pyrrolo-quinoline quinone repeat domain-containing protein</fullName>
    </recommendedName>
</protein>
<dbReference type="SUPFAM" id="SSF50998">
    <property type="entry name" value="Quinoprotein alcohol dehydrogenase-like"/>
    <property type="match status" value="1"/>
</dbReference>
<feature type="domain" description="Pyrrolo-quinoline quinone repeat" evidence="2">
    <location>
        <begin position="232"/>
        <end position="354"/>
    </location>
</feature>
<name>A0A172UWN5_9MYCO</name>
<feature type="transmembrane region" description="Helical" evidence="1">
    <location>
        <begin position="80"/>
        <end position="98"/>
    </location>
</feature>
<gene>
    <name evidence="3" type="ORF">A7U43_28445</name>
</gene>